<evidence type="ECO:0000313" key="3">
    <source>
        <dbReference type="Proteomes" id="UP000024635"/>
    </source>
</evidence>
<evidence type="ECO:0000256" key="1">
    <source>
        <dbReference type="SAM" id="MobiDB-lite"/>
    </source>
</evidence>
<comment type="caution">
    <text evidence="2">The sequence shown here is derived from an EMBL/GenBank/DDBJ whole genome shotgun (WGS) entry which is preliminary data.</text>
</comment>
<sequence length="135" mass="15216">MRISGRKHPGSLPGLRPNRKKLAEHPTNMVIPPCLSKRDKAVIHSVSSSVRQSASRRTAWKTNISGSDGESHTTGCAECDEPTDEKQGLLQVMVFEFSDDSTIRSSYIGNYFDPDCDVHMTSGFLRNEYWNWNQK</sequence>
<feature type="region of interest" description="Disordered" evidence="1">
    <location>
        <begin position="1"/>
        <end position="31"/>
    </location>
</feature>
<dbReference type="EMBL" id="JARK01001339">
    <property type="protein sequence ID" value="EYC31847.1"/>
    <property type="molecule type" value="Genomic_DNA"/>
</dbReference>
<keyword evidence="3" id="KW-1185">Reference proteome</keyword>
<feature type="compositionally biased region" description="Polar residues" evidence="1">
    <location>
        <begin position="60"/>
        <end position="74"/>
    </location>
</feature>
<proteinExistence type="predicted"/>
<accession>A0A016VXT3</accession>
<name>A0A016VXT3_9BILA</name>
<gene>
    <name evidence="2" type="primary">Acey_s0003.g1269</name>
    <name evidence="2" type="ORF">Y032_0003g1269</name>
</gene>
<evidence type="ECO:0000313" key="2">
    <source>
        <dbReference type="EMBL" id="EYC31847.1"/>
    </source>
</evidence>
<organism evidence="2 3">
    <name type="scientific">Ancylostoma ceylanicum</name>
    <dbReference type="NCBI Taxonomy" id="53326"/>
    <lineage>
        <taxon>Eukaryota</taxon>
        <taxon>Metazoa</taxon>
        <taxon>Ecdysozoa</taxon>
        <taxon>Nematoda</taxon>
        <taxon>Chromadorea</taxon>
        <taxon>Rhabditida</taxon>
        <taxon>Rhabditina</taxon>
        <taxon>Rhabditomorpha</taxon>
        <taxon>Strongyloidea</taxon>
        <taxon>Ancylostomatidae</taxon>
        <taxon>Ancylostomatinae</taxon>
        <taxon>Ancylostoma</taxon>
    </lineage>
</organism>
<dbReference type="Proteomes" id="UP000024635">
    <property type="component" value="Unassembled WGS sequence"/>
</dbReference>
<feature type="region of interest" description="Disordered" evidence="1">
    <location>
        <begin position="54"/>
        <end position="75"/>
    </location>
</feature>
<protein>
    <submittedName>
        <fullName evidence="2">Uncharacterized protein</fullName>
    </submittedName>
</protein>
<reference evidence="3" key="1">
    <citation type="journal article" date="2015" name="Nat. Genet.">
        <title>The genome and transcriptome of the zoonotic hookworm Ancylostoma ceylanicum identify infection-specific gene families.</title>
        <authorList>
            <person name="Schwarz E.M."/>
            <person name="Hu Y."/>
            <person name="Antoshechkin I."/>
            <person name="Miller M.M."/>
            <person name="Sternberg P.W."/>
            <person name="Aroian R.V."/>
        </authorList>
    </citation>
    <scope>NUCLEOTIDE SEQUENCE</scope>
    <source>
        <strain evidence="3">HY135</strain>
    </source>
</reference>
<dbReference type="AlphaFoldDB" id="A0A016VXT3"/>